<gene>
    <name evidence="2" type="ORF">SAMN02745129_2617</name>
</gene>
<evidence type="ECO:0000256" key="1">
    <source>
        <dbReference type="SAM" id="Phobius"/>
    </source>
</evidence>
<keyword evidence="1" id="KW-0472">Membrane</keyword>
<dbReference type="AlphaFoldDB" id="A0A1M5ULK7"/>
<keyword evidence="1" id="KW-0812">Transmembrane</keyword>
<dbReference type="RefSeq" id="WP_067655009.1">
    <property type="nucleotide sequence ID" value="NZ_FQXG01000003.1"/>
</dbReference>
<dbReference type="EMBL" id="FQXG01000003">
    <property type="protein sequence ID" value="SHH63603.1"/>
    <property type="molecule type" value="Genomic_DNA"/>
</dbReference>
<feature type="transmembrane region" description="Helical" evidence="1">
    <location>
        <begin position="13"/>
        <end position="33"/>
    </location>
</feature>
<evidence type="ECO:0000313" key="3">
    <source>
        <dbReference type="Proteomes" id="UP000184268"/>
    </source>
</evidence>
<organism evidence="2 3">
    <name type="scientific">Ferrimonas marina</name>
    <dbReference type="NCBI Taxonomy" id="299255"/>
    <lineage>
        <taxon>Bacteria</taxon>
        <taxon>Pseudomonadati</taxon>
        <taxon>Pseudomonadota</taxon>
        <taxon>Gammaproteobacteria</taxon>
        <taxon>Alteromonadales</taxon>
        <taxon>Ferrimonadaceae</taxon>
        <taxon>Ferrimonas</taxon>
    </lineage>
</organism>
<name>A0A1M5ULK7_9GAMM</name>
<proteinExistence type="predicted"/>
<keyword evidence="3" id="KW-1185">Reference proteome</keyword>
<protein>
    <submittedName>
        <fullName evidence="2">Uncharacterized protein</fullName>
    </submittedName>
</protein>
<accession>A0A1M5ULK7</accession>
<reference evidence="2 3" key="1">
    <citation type="submission" date="2016-11" db="EMBL/GenBank/DDBJ databases">
        <authorList>
            <person name="Jaros S."/>
            <person name="Januszkiewicz K."/>
            <person name="Wedrychowicz H."/>
        </authorList>
    </citation>
    <scope>NUCLEOTIDE SEQUENCE [LARGE SCALE GENOMIC DNA]</scope>
    <source>
        <strain evidence="2 3">DSM 16917</strain>
    </source>
</reference>
<dbReference type="Proteomes" id="UP000184268">
    <property type="component" value="Unassembled WGS sequence"/>
</dbReference>
<evidence type="ECO:0000313" key="2">
    <source>
        <dbReference type="EMBL" id="SHH63603.1"/>
    </source>
</evidence>
<keyword evidence="1" id="KW-1133">Transmembrane helix</keyword>
<sequence length="215" mass="24813">MFTLKKEIDTTELIKWCTAIFGAAVAFIVVSLNEIENDNNRLKLELALAKREALVNVATYRPQLRIHYTNQMDQNQKAISIRVFIESISNFPVYFHQLLITLYDKDGIELEVASYRVEGLSSFSGLISPGIPFQVSYKVHLTQPTARPPHYVGVTYYVDADELIAEIFKSYLSTFEDDNINNWAQTAEKKEFKYRERIYPWGDNPIWESFLSNPG</sequence>
<dbReference type="STRING" id="299255.SAMN02745129_2617"/>